<evidence type="ECO:0008006" key="3">
    <source>
        <dbReference type="Google" id="ProtNLM"/>
    </source>
</evidence>
<evidence type="ECO:0000313" key="1">
    <source>
        <dbReference type="EMBL" id="RMD02329.1"/>
    </source>
</evidence>
<dbReference type="RefSeq" id="WP_122058491.1">
    <property type="nucleotide sequence ID" value="NZ_RFAQ01000014.1"/>
</dbReference>
<evidence type="ECO:0000313" key="2">
    <source>
        <dbReference type="Proteomes" id="UP000277999"/>
    </source>
</evidence>
<dbReference type="AlphaFoldDB" id="A0A3M0SV79"/>
<proteinExistence type="predicted"/>
<gene>
    <name evidence="1" type="ORF">D9O40_06745</name>
</gene>
<protein>
    <recommendedName>
        <fullName evidence="3">DUF960 domain-containing protein</fullName>
    </recommendedName>
</protein>
<sequence length="106" mass="12898">MFDNKRYITIGIHESVDEEIQMEIWNIIDELKSMNNFHMDYLQVFELKTIENTKEFNNVYNQEVVHFQEQPEYRQQIFLKVDNPVNVKIYVIDDSEHTVMMKASEY</sequence>
<comment type="caution">
    <text evidence="1">The sequence shown here is derived from an EMBL/GenBank/DDBJ whole genome shotgun (WGS) entry which is preliminary data.</text>
</comment>
<dbReference type="InterPro" id="IPR009303">
    <property type="entry name" value="DUF960"/>
</dbReference>
<dbReference type="EMBL" id="RFAQ01000014">
    <property type="protein sequence ID" value="RMD02329.1"/>
    <property type="molecule type" value="Genomic_DNA"/>
</dbReference>
<dbReference type="Proteomes" id="UP000277999">
    <property type="component" value="Unassembled WGS sequence"/>
</dbReference>
<name>A0A3M0SV79_9CLOT</name>
<accession>A0A3M0SV79</accession>
<organism evidence="1 2">
    <name type="scientific">Clostridium autoethanogenum</name>
    <dbReference type="NCBI Taxonomy" id="84023"/>
    <lineage>
        <taxon>Bacteria</taxon>
        <taxon>Bacillati</taxon>
        <taxon>Bacillota</taxon>
        <taxon>Clostridia</taxon>
        <taxon>Eubacteriales</taxon>
        <taxon>Clostridiaceae</taxon>
        <taxon>Clostridium</taxon>
    </lineage>
</organism>
<reference evidence="1 2" key="1">
    <citation type="submission" date="2018-10" db="EMBL/GenBank/DDBJ databases">
        <title>Genome-centric metagenomics revealed C2 chemical producing, CO utilizing Clostridium with novel acetogenic gene cluster.</title>
        <authorList>
            <person name="Kang H."/>
            <person name="Park B."/>
            <person name="Choi I.G."/>
            <person name="Chang I.S."/>
        </authorList>
    </citation>
    <scope>NUCLEOTIDE SEQUENCE [LARGE SCALE GENOMIC DNA]</scope>
    <source>
        <strain evidence="1 2">H21-9</strain>
    </source>
</reference>
<dbReference type="Gene3D" id="3.10.450.150">
    <property type="entry name" value="enterococcus faecalis protein"/>
    <property type="match status" value="1"/>
</dbReference>
<dbReference type="Pfam" id="PF06124">
    <property type="entry name" value="DUF960"/>
    <property type="match status" value="1"/>
</dbReference>